<comment type="caution">
    <text evidence="1">The sequence shown here is derived from an EMBL/GenBank/DDBJ whole genome shotgun (WGS) entry which is preliminary data.</text>
</comment>
<evidence type="ECO:0000313" key="2">
    <source>
        <dbReference type="Proteomes" id="UP000530564"/>
    </source>
</evidence>
<sequence>MSQAFFVQFAASAGAIAVLVGLAAWAKIAKPMTPLTDAKALDLMAQEFPGRPIDRIWVAVDGRGALAKSGAAALVLCEVGDGYVARHIPWTQAVAASFRDGVVRLDLSDVAAPVARLALPNWPPAPGPGEDRRAA</sequence>
<keyword evidence="2" id="KW-1185">Reference proteome</keyword>
<protein>
    <submittedName>
        <fullName evidence="1">Uncharacterized protein</fullName>
    </submittedName>
</protein>
<accession>A0A839ZUM9</accession>
<proteinExistence type="predicted"/>
<dbReference type="AlphaFoldDB" id="A0A839ZUM9"/>
<reference evidence="1 2" key="1">
    <citation type="submission" date="2020-08" db="EMBL/GenBank/DDBJ databases">
        <title>Genomic Encyclopedia of Type Strains, Phase IV (KMG-IV): sequencing the most valuable type-strain genomes for metagenomic binning, comparative biology and taxonomic classification.</title>
        <authorList>
            <person name="Goeker M."/>
        </authorList>
    </citation>
    <scope>NUCLEOTIDE SEQUENCE [LARGE SCALE GENOMIC DNA]</scope>
    <source>
        <strain evidence="1 2">DSM 21793</strain>
    </source>
</reference>
<dbReference type="RefSeq" id="WP_183769723.1">
    <property type="nucleotide sequence ID" value="NZ_JACIDK010000001.1"/>
</dbReference>
<gene>
    <name evidence="1" type="ORF">GGQ61_000421</name>
</gene>
<name>A0A839ZUM9_9CAUL</name>
<organism evidence="1 2">
    <name type="scientific">Phenylobacterium haematophilum</name>
    <dbReference type="NCBI Taxonomy" id="98513"/>
    <lineage>
        <taxon>Bacteria</taxon>
        <taxon>Pseudomonadati</taxon>
        <taxon>Pseudomonadota</taxon>
        <taxon>Alphaproteobacteria</taxon>
        <taxon>Caulobacterales</taxon>
        <taxon>Caulobacteraceae</taxon>
        <taxon>Phenylobacterium</taxon>
    </lineage>
</organism>
<dbReference type="Proteomes" id="UP000530564">
    <property type="component" value="Unassembled WGS sequence"/>
</dbReference>
<evidence type="ECO:0000313" key="1">
    <source>
        <dbReference type="EMBL" id="MBB3889724.1"/>
    </source>
</evidence>
<dbReference type="EMBL" id="JACIDK010000001">
    <property type="protein sequence ID" value="MBB3889724.1"/>
    <property type="molecule type" value="Genomic_DNA"/>
</dbReference>